<dbReference type="Proteomes" id="UP001143192">
    <property type="component" value="Unassembled WGS sequence"/>
</dbReference>
<protein>
    <submittedName>
        <fullName evidence="1">Uncharacterized protein</fullName>
    </submittedName>
</protein>
<dbReference type="AlphaFoldDB" id="A0A9X2NT44"/>
<reference evidence="1" key="2">
    <citation type="submission" date="2022-04" db="EMBL/GenBank/DDBJ databases">
        <authorList>
            <person name="Fokt H."/>
            <person name="Baines J."/>
        </authorList>
    </citation>
    <scope>NUCLEOTIDE SEQUENCE</scope>
    <source>
        <strain evidence="1">KH365_2</strain>
    </source>
</reference>
<evidence type="ECO:0000313" key="1">
    <source>
        <dbReference type="EMBL" id="MCR6504867.1"/>
    </source>
</evidence>
<organism evidence="1 2">
    <name type="scientific">Bacteroides muris</name>
    <name type="common">ex Fokt et al. 2023</name>
    <dbReference type="NCBI Taxonomy" id="2937417"/>
    <lineage>
        <taxon>Bacteria</taxon>
        <taxon>Pseudomonadati</taxon>
        <taxon>Bacteroidota</taxon>
        <taxon>Bacteroidia</taxon>
        <taxon>Bacteroidales</taxon>
        <taxon>Bacteroidaceae</taxon>
        <taxon>Bacteroides</taxon>
    </lineage>
</organism>
<proteinExistence type="predicted"/>
<sequence length="61" mass="6807">MKASISLEGLLQFILSFSLSASNKRWLGERLIEETEKETEAKDSEFTGKKEVLSGIDAGMR</sequence>
<dbReference type="EMBL" id="JAMZED010000018">
    <property type="protein sequence ID" value="MCR6504867.1"/>
    <property type="molecule type" value="Genomic_DNA"/>
</dbReference>
<reference evidence="1" key="1">
    <citation type="journal article" date="2022" name="Arch. Microbiol.">
        <title>Bacteroides muris sp. nov. isolated from the cecum of wild-derived house mice.</title>
        <authorList>
            <person name="Fokt H."/>
            <person name="Unni R."/>
            <person name="Repnik U."/>
            <person name="Schmitz R.A."/>
            <person name="Bramkamp M."/>
            <person name="Baines J.F."/>
            <person name="Unterweger D."/>
        </authorList>
    </citation>
    <scope>NUCLEOTIDE SEQUENCE</scope>
    <source>
        <strain evidence="1">KH365_2</strain>
    </source>
</reference>
<accession>A0A9X2NT44</accession>
<evidence type="ECO:0000313" key="2">
    <source>
        <dbReference type="Proteomes" id="UP001143192"/>
    </source>
</evidence>
<dbReference type="RefSeq" id="WP_257931544.1">
    <property type="nucleotide sequence ID" value="NZ_JAMZED010000018.1"/>
</dbReference>
<gene>
    <name evidence="1" type="ORF">M1B79_09315</name>
</gene>
<comment type="caution">
    <text evidence="1">The sequence shown here is derived from an EMBL/GenBank/DDBJ whole genome shotgun (WGS) entry which is preliminary data.</text>
</comment>
<keyword evidence="2" id="KW-1185">Reference proteome</keyword>
<name>A0A9X2NT44_9BACE</name>